<feature type="domain" description="C2H2-type" evidence="3">
    <location>
        <begin position="129"/>
        <end position="152"/>
    </location>
</feature>
<dbReference type="Gene3D" id="3.30.160.60">
    <property type="entry name" value="Classic Zinc Finger"/>
    <property type="match status" value="1"/>
</dbReference>
<feature type="compositionally biased region" description="Basic and acidic residues" evidence="2">
    <location>
        <begin position="14"/>
        <end position="42"/>
    </location>
</feature>
<dbReference type="EMBL" id="KN552538">
    <property type="protein sequence ID" value="KHJ90909.1"/>
    <property type="molecule type" value="Genomic_DNA"/>
</dbReference>
<proteinExistence type="predicted"/>
<accession>A0A0B1T0Z1</accession>
<dbReference type="AlphaFoldDB" id="A0A0B1T0Z1"/>
<evidence type="ECO:0000256" key="2">
    <source>
        <dbReference type="SAM" id="MobiDB-lite"/>
    </source>
</evidence>
<feature type="domain" description="C2H2-type" evidence="3">
    <location>
        <begin position="158"/>
        <end position="181"/>
    </location>
</feature>
<evidence type="ECO:0000313" key="5">
    <source>
        <dbReference type="Proteomes" id="UP000053660"/>
    </source>
</evidence>
<dbReference type="GO" id="GO:0003924">
    <property type="term" value="F:GTPase activity"/>
    <property type="evidence" value="ECO:0007669"/>
    <property type="project" value="InterPro"/>
</dbReference>
<dbReference type="InterPro" id="IPR003191">
    <property type="entry name" value="Guanylate-bd/ATL_C"/>
</dbReference>
<evidence type="ECO:0000259" key="3">
    <source>
        <dbReference type="SMART" id="SM00355"/>
    </source>
</evidence>
<feature type="compositionally biased region" description="Polar residues" evidence="2">
    <location>
        <begin position="57"/>
        <end position="80"/>
    </location>
</feature>
<protein>
    <submittedName>
        <fullName evidence="4">Zinc finger, C2H2 type</fullName>
    </submittedName>
</protein>
<feature type="compositionally biased region" description="Low complexity" evidence="2">
    <location>
        <begin position="1"/>
        <end position="12"/>
    </location>
</feature>
<dbReference type="InterPro" id="IPR013087">
    <property type="entry name" value="Znf_C2H2_type"/>
</dbReference>
<dbReference type="Pfam" id="PF02841">
    <property type="entry name" value="GBP_C"/>
    <property type="match status" value="1"/>
</dbReference>
<feature type="domain" description="C2H2-type" evidence="3">
    <location>
        <begin position="194"/>
        <end position="214"/>
    </location>
</feature>
<evidence type="ECO:0000256" key="1">
    <source>
        <dbReference type="SAM" id="Coils"/>
    </source>
</evidence>
<organism evidence="4 5">
    <name type="scientific">Oesophagostomum dentatum</name>
    <name type="common">Nodular worm</name>
    <dbReference type="NCBI Taxonomy" id="61180"/>
    <lineage>
        <taxon>Eukaryota</taxon>
        <taxon>Metazoa</taxon>
        <taxon>Ecdysozoa</taxon>
        <taxon>Nematoda</taxon>
        <taxon>Chromadorea</taxon>
        <taxon>Rhabditida</taxon>
        <taxon>Rhabditina</taxon>
        <taxon>Rhabditomorpha</taxon>
        <taxon>Strongyloidea</taxon>
        <taxon>Strongylidae</taxon>
        <taxon>Oesophagostomum</taxon>
    </lineage>
</organism>
<reference evidence="4 5" key="1">
    <citation type="submission" date="2014-03" db="EMBL/GenBank/DDBJ databases">
        <title>Draft genome of the hookworm Oesophagostomum dentatum.</title>
        <authorList>
            <person name="Mitreva M."/>
        </authorList>
    </citation>
    <scope>NUCLEOTIDE SEQUENCE [LARGE SCALE GENOMIC DNA]</scope>
    <source>
        <strain evidence="4 5">OD-Hann</strain>
    </source>
</reference>
<dbReference type="GO" id="GO:0005525">
    <property type="term" value="F:GTP binding"/>
    <property type="evidence" value="ECO:0007669"/>
    <property type="project" value="InterPro"/>
</dbReference>
<feature type="region of interest" description="Disordered" evidence="2">
    <location>
        <begin position="1"/>
        <end position="86"/>
    </location>
</feature>
<evidence type="ECO:0000313" key="4">
    <source>
        <dbReference type="EMBL" id="KHJ90909.1"/>
    </source>
</evidence>
<gene>
    <name evidence="4" type="ORF">OESDEN_09234</name>
</gene>
<name>A0A0B1T0Z1_OESDE</name>
<feature type="coiled-coil region" evidence="1">
    <location>
        <begin position="254"/>
        <end position="281"/>
    </location>
</feature>
<sequence length="329" mass="36766">MDEPVPAAPASEESPEKDKDDQIQKLKAENRLAAAEDSKTPEPEDSSMGVDDKENGDSTCSSTVNPPTTSEDVSAGSSTAKAGMGSVTEAKRTLQAKDVVMTGLWVAAQLKPVWEALRKRNEPYKLKMLSCQVCGFKTESRLVLQAHRSTVHFKHGKYQCAMCPEFDTNEQRLINHYLESHKIVASKEEAQGKYPCPICDEDFQYKGVRDTHLRTCKKDYSRVRNIMGPKGPEDQLMINRWLWDRPPIDPTILQQQQAAQAQQKRNQLAQAQQAVAQAALRRTAAVRDAQQSALQQQLLQQQQRMRQAAAMMQQRSMLGQNSNSLIAGV</sequence>
<keyword evidence="5" id="KW-1185">Reference proteome</keyword>
<keyword evidence="1" id="KW-0175">Coiled coil</keyword>
<dbReference type="SMART" id="SM00355">
    <property type="entry name" value="ZnF_C2H2"/>
    <property type="match status" value="3"/>
</dbReference>
<dbReference type="Proteomes" id="UP000053660">
    <property type="component" value="Unassembled WGS sequence"/>
</dbReference>
<dbReference type="OrthoDB" id="6110130at2759"/>